<dbReference type="PANTHER" id="PTHR42852">
    <property type="entry name" value="THIOL:DISULFIDE INTERCHANGE PROTEIN DSBE"/>
    <property type="match status" value="1"/>
</dbReference>
<evidence type="ECO:0000313" key="4">
    <source>
        <dbReference type="EMBL" id="MTG97771.1"/>
    </source>
</evidence>
<dbReference type="SUPFAM" id="SSF52833">
    <property type="entry name" value="Thioredoxin-like"/>
    <property type="match status" value="1"/>
</dbReference>
<dbReference type="InterPro" id="IPR017937">
    <property type="entry name" value="Thioredoxin_CS"/>
</dbReference>
<accession>A0A6I3LMF8</accession>
<dbReference type="PROSITE" id="PS51352">
    <property type="entry name" value="THIOREDOXIN_2"/>
    <property type="match status" value="1"/>
</dbReference>
<dbReference type="PROSITE" id="PS00194">
    <property type="entry name" value="THIOREDOXIN_1"/>
    <property type="match status" value="1"/>
</dbReference>
<dbReference type="CDD" id="cd02966">
    <property type="entry name" value="TlpA_like_family"/>
    <property type="match status" value="1"/>
</dbReference>
<evidence type="ECO:0000259" key="3">
    <source>
        <dbReference type="PROSITE" id="PS51352"/>
    </source>
</evidence>
<dbReference type="InterPro" id="IPR013766">
    <property type="entry name" value="Thioredoxin_domain"/>
</dbReference>
<dbReference type="InterPro" id="IPR036249">
    <property type="entry name" value="Thioredoxin-like_sf"/>
</dbReference>
<feature type="chain" id="PRO_5026258174" evidence="2">
    <location>
        <begin position="23"/>
        <end position="370"/>
    </location>
</feature>
<gene>
    <name evidence="4" type="ORF">GJV76_06400</name>
</gene>
<protein>
    <submittedName>
        <fullName evidence="4">Redoxin domain-containing protein</fullName>
    </submittedName>
</protein>
<reference evidence="4 5" key="1">
    <citation type="submission" date="2019-11" db="EMBL/GenBank/DDBJ databases">
        <title>Genome of Strain BIT-d1.</title>
        <authorList>
            <person name="Yang Y."/>
        </authorList>
    </citation>
    <scope>NUCLEOTIDE SEQUENCE [LARGE SCALE GENOMIC DNA]</scope>
    <source>
        <strain evidence="4 5">BIT-d1</strain>
    </source>
</reference>
<feature type="domain" description="Thioredoxin" evidence="3">
    <location>
        <begin position="236"/>
        <end position="370"/>
    </location>
</feature>
<dbReference type="InterPro" id="IPR000866">
    <property type="entry name" value="AhpC/TSA"/>
</dbReference>
<dbReference type="OrthoDB" id="9815205at2"/>
<proteinExistence type="predicted"/>
<evidence type="ECO:0000256" key="2">
    <source>
        <dbReference type="SAM" id="SignalP"/>
    </source>
</evidence>
<dbReference type="Pfam" id="PF00578">
    <property type="entry name" value="AhpC-TSA"/>
    <property type="match status" value="1"/>
</dbReference>
<feature type="signal peptide" evidence="2">
    <location>
        <begin position="1"/>
        <end position="22"/>
    </location>
</feature>
<dbReference type="InterPro" id="IPR025380">
    <property type="entry name" value="DUF4369"/>
</dbReference>
<comment type="caution">
    <text evidence="4">The sequence shown here is derived from an EMBL/GenBank/DDBJ whole genome shotgun (WGS) entry which is preliminary data.</text>
</comment>
<dbReference type="PANTHER" id="PTHR42852:SF17">
    <property type="entry name" value="THIOREDOXIN-LIKE PROTEIN HI_1115"/>
    <property type="match status" value="1"/>
</dbReference>
<evidence type="ECO:0000313" key="5">
    <source>
        <dbReference type="Proteomes" id="UP000438760"/>
    </source>
</evidence>
<dbReference type="GO" id="GO:0016209">
    <property type="term" value="F:antioxidant activity"/>
    <property type="evidence" value="ECO:0007669"/>
    <property type="project" value="InterPro"/>
</dbReference>
<dbReference type="Gene3D" id="3.40.30.10">
    <property type="entry name" value="Glutaredoxin"/>
    <property type="match status" value="1"/>
</dbReference>
<dbReference type="InterPro" id="IPR050553">
    <property type="entry name" value="Thioredoxin_ResA/DsbE_sf"/>
</dbReference>
<dbReference type="Proteomes" id="UP000438760">
    <property type="component" value="Unassembled WGS sequence"/>
</dbReference>
<keyword evidence="1" id="KW-0676">Redox-active center</keyword>
<name>A0A6I3LMF8_9FLAO</name>
<dbReference type="RefSeq" id="WP_155091813.1">
    <property type="nucleotide sequence ID" value="NZ_WMJX01000010.1"/>
</dbReference>
<dbReference type="EMBL" id="WMJX01000010">
    <property type="protein sequence ID" value="MTG97771.1"/>
    <property type="molecule type" value="Genomic_DNA"/>
</dbReference>
<sequence>MLRKSALLLGIAFLTMSFSSKKHPYTITGSTLQQTNGSYIYLSILDPIKNDFVKTDSTQIKNNTYSFKGTITAPSYAILTTDDINDAFILEQGHIKAYNTPQNINTSSITGTKNNDELDQFTQKVRESQLELTRFKDINQPILENAVQENDGKTIDAISAEFNTLIKKVSDVILDQSANKPNSFTSLVVLYQRLDNDNISREEAYYNYAQLSKELQETNIGQAVKRMIDKTNETKIKVGEYAPDFEAVDLQQNRITLLQNLGKVTILHFWAPWCPSCKETTPFISELFQKYKGEGLKIISIALDEDNEELRKTIQDEKLDWTHISDPATLQIKYGVRTIPTAFIIDKDGVVVDINHLEPSIEDVIKSYLK</sequence>
<keyword evidence="2" id="KW-0732">Signal</keyword>
<dbReference type="GO" id="GO:0016491">
    <property type="term" value="F:oxidoreductase activity"/>
    <property type="evidence" value="ECO:0007669"/>
    <property type="project" value="InterPro"/>
</dbReference>
<dbReference type="AlphaFoldDB" id="A0A6I3LMF8"/>
<organism evidence="4 5">
    <name type="scientific">Myroides albus</name>
    <dbReference type="NCBI Taxonomy" id="2562892"/>
    <lineage>
        <taxon>Bacteria</taxon>
        <taxon>Pseudomonadati</taxon>
        <taxon>Bacteroidota</taxon>
        <taxon>Flavobacteriia</taxon>
        <taxon>Flavobacteriales</taxon>
        <taxon>Flavobacteriaceae</taxon>
        <taxon>Myroides</taxon>
    </lineage>
</organism>
<dbReference type="Pfam" id="PF14289">
    <property type="entry name" value="DUF4369"/>
    <property type="match status" value="1"/>
</dbReference>
<evidence type="ECO:0000256" key="1">
    <source>
        <dbReference type="ARBA" id="ARBA00023284"/>
    </source>
</evidence>
<keyword evidence="5" id="KW-1185">Reference proteome</keyword>